<dbReference type="AlphaFoldDB" id="A0A1B1BHV7"/>
<dbReference type="Pfam" id="PF00563">
    <property type="entry name" value="EAL"/>
    <property type="match status" value="1"/>
</dbReference>
<dbReference type="CDD" id="cd01949">
    <property type="entry name" value="GGDEF"/>
    <property type="match status" value="1"/>
</dbReference>
<feature type="domain" description="GGDEF" evidence="2">
    <location>
        <begin position="221"/>
        <end position="357"/>
    </location>
</feature>
<dbReference type="InterPro" id="IPR029787">
    <property type="entry name" value="Nucleotide_cyclase"/>
</dbReference>
<dbReference type="NCBIfam" id="TIGR00254">
    <property type="entry name" value="GGDEF"/>
    <property type="match status" value="1"/>
</dbReference>
<accession>A0A1B1BHV7</accession>
<name>A0A1B1BHV7_9MICO</name>
<dbReference type="SUPFAM" id="SSF141868">
    <property type="entry name" value="EAL domain-like"/>
    <property type="match status" value="1"/>
</dbReference>
<dbReference type="SMART" id="SM00267">
    <property type="entry name" value="GGDEF"/>
    <property type="match status" value="1"/>
</dbReference>
<organism evidence="3 4">
    <name type="scientific">Cryobacterium arcticum</name>
    <dbReference type="NCBI Taxonomy" id="670052"/>
    <lineage>
        <taxon>Bacteria</taxon>
        <taxon>Bacillati</taxon>
        <taxon>Actinomycetota</taxon>
        <taxon>Actinomycetes</taxon>
        <taxon>Micrococcales</taxon>
        <taxon>Microbacteriaceae</taxon>
        <taxon>Cryobacterium</taxon>
    </lineage>
</organism>
<dbReference type="InterPro" id="IPR001633">
    <property type="entry name" value="EAL_dom"/>
</dbReference>
<dbReference type="STRING" id="670052.PA27867_1215"/>
<dbReference type="PROSITE" id="PS50887">
    <property type="entry name" value="GGDEF"/>
    <property type="match status" value="1"/>
</dbReference>
<dbReference type="OrthoDB" id="23692at2"/>
<dbReference type="PANTHER" id="PTHR33121:SF79">
    <property type="entry name" value="CYCLIC DI-GMP PHOSPHODIESTERASE PDED-RELATED"/>
    <property type="match status" value="1"/>
</dbReference>
<dbReference type="Pfam" id="PF00990">
    <property type="entry name" value="GGDEF"/>
    <property type="match status" value="1"/>
</dbReference>
<dbReference type="InterPro" id="IPR050706">
    <property type="entry name" value="Cyclic-di-GMP_PDE-like"/>
</dbReference>
<dbReference type="GO" id="GO:0071111">
    <property type="term" value="F:cyclic-guanylate-specific phosphodiesterase activity"/>
    <property type="evidence" value="ECO:0007669"/>
    <property type="project" value="InterPro"/>
</dbReference>
<dbReference type="KEGG" id="cart:PA27867_1215"/>
<keyword evidence="4" id="KW-1185">Reference proteome</keyword>
<reference evidence="3 4" key="1">
    <citation type="submission" date="2016-06" db="EMBL/GenBank/DDBJ databases">
        <title>Genome sequencing of Cryobacterium arcticum PAMC 27867.</title>
        <authorList>
            <person name="Lee J."/>
            <person name="Kim O.-S."/>
        </authorList>
    </citation>
    <scope>NUCLEOTIDE SEQUENCE [LARGE SCALE GENOMIC DNA]</scope>
    <source>
        <strain evidence="3 4">PAMC 27867</strain>
    </source>
</reference>
<dbReference type="SUPFAM" id="SSF55073">
    <property type="entry name" value="Nucleotide cyclase"/>
    <property type="match status" value="1"/>
</dbReference>
<dbReference type="InterPro" id="IPR029016">
    <property type="entry name" value="GAF-like_dom_sf"/>
</dbReference>
<dbReference type="InterPro" id="IPR035919">
    <property type="entry name" value="EAL_sf"/>
</dbReference>
<evidence type="ECO:0008006" key="5">
    <source>
        <dbReference type="Google" id="ProtNLM"/>
    </source>
</evidence>
<dbReference type="Gene3D" id="3.20.20.450">
    <property type="entry name" value="EAL domain"/>
    <property type="match status" value="1"/>
</dbReference>
<feature type="domain" description="EAL" evidence="1">
    <location>
        <begin position="361"/>
        <end position="612"/>
    </location>
</feature>
<dbReference type="SMART" id="SM00052">
    <property type="entry name" value="EAL"/>
    <property type="match status" value="1"/>
</dbReference>
<evidence type="ECO:0000313" key="3">
    <source>
        <dbReference type="EMBL" id="ANP72181.1"/>
    </source>
</evidence>
<dbReference type="InterPro" id="IPR000160">
    <property type="entry name" value="GGDEF_dom"/>
</dbReference>
<dbReference type="Gene3D" id="3.30.70.270">
    <property type="match status" value="1"/>
</dbReference>
<evidence type="ECO:0000259" key="2">
    <source>
        <dbReference type="PROSITE" id="PS50887"/>
    </source>
</evidence>
<evidence type="ECO:0000313" key="4">
    <source>
        <dbReference type="Proteomes" id="UP000092582"/>
    </source>
</evidence>
<dbReference type="EMBL" id="CP016282">
    <property type="protein sequence ID" value="ANP72181.1"/>
    <property type="molecule type" value="Genomic_DNA"/>
</dbReference>
<dbReference type="PANTHER" id="PTHR33121">
    <property type="entry name" value="CYCLIC DI-GMP PHOSPHODIESTERASE PDEF"/>
    <property type="match status" value="1"/>
</dbReference>
<evidence type="ECO:0000259" key="1">
    <source>
        <dbReference type="PROSITE" id="PS50883"/>
    </source>
</evidence>
<dbReference type="CDD" id="cd01948">
    <property type="entry name" value="EAL"/>
    <property type="match status" value="1"/>
</dbReference>
<dbReference type="Pfam" id="PF01590">
    <property type="entry name" value="GAF"/>
    <property type="match status" value="1"/>
</dbReference>
<dbReference type="SMART" id="SM00065">
    <property type="entry name" value="GAF"/>
    <property type="match status" value="1"/>
</dbReference>
<proteinExistence type="predicted"/>
<dbReference type="Gene3D" id="3.30.450.40">
    <property type="match status" value="1"/>
</dbReference>
<gene>
    <name evidence="3" type="ORF">PA27867_1215</name>
</gene>
<dbReference type="PROSITE" id="PS50883">
    <property type="entry name" value="EAL"/>
    <property type="match status" value="1"/>
</dbReference>
<dbReference type="SUPFAM" id="SSF55781">
    <property type="entry name" value="GAF domain-like"/>
    <property type="match status" value="1"/>
</dbReference>
<dbReference type="InterPro" id="IPR003018">
    <property type="entry name" value="GAF"/>
</dbReference>
<protein>
    <recommendedName>
        <fullName evidence="5">GGDEF domain-containing protein</fullName>
    </recommendedName>
</protein>
<sequence length="612" mass="65923">MMHGVSELSIDAEAAPAGERDVAGLLLDVARRLGDSVSVHGVSTVIADAAPEVVGSDRSVVVLWDEAGEQFFMSATSRWPGELVDNLNAWVGTPDDSPDLKRIMQSGRPALLHEGSRSAWVDSLLNDFNITAFAVTPIMVNGRFMGLIAVHWAGSRAPRTLSTSCADRLTGLASMAGIALNGQLLLEDNEWSVGHDELTGLLNRNAFRRHAIEVLQDEPTAPVTVLACVIDRFDRVATVFAQDAIDSILREVSDRLRATVGDRAIIACYSGDEFLFMLPNTAQNAGDGVISRIKTQMALPFAVGNRDIHLDLLIGRAVSEGDGAADPLIVAQTLVTEAEADLRVRKNARPPVHINPPVDDELQLDADLRWAANNGEIVAAYQPQIDLASGRTVGVEALARWNHPKHGAISPAQFIPLAEANGTIVQIGRAMLAHACRDAAAWLRSGHRLVTSVNVSAVQLELDYCVPYVRALLEEFSLPPELLTIEITESGAVRDLSDAQDQLRALRNLGVGISIDDFGTGFSSLTQLNMLPVTELKIDMSFVQGIDGGGHHIVAGVVGFARGLELEVVAEGVETDRQLEVLRELGCDRGQGYLWSRPTDFQGVCVFLGDEL</sequence>
<dbReference type="InterPro" id="IPR043128">
    <property type="entry name" value="Rev_trsase/Diguanyl_cyclase"/>
</dbReference>
<dbReference type="Proteomes" id="UP000092582">
    <property type="component" value="Chromosome 1"/>
</dbReference>